<evidence type="ECO:0000313" key="1">
    <source>
        <dbReference type="EMBL" id="KEY74628.1"/>
    </source>
</evidence>
<dbReference type="AlphaFoldDB" id="A0A084BAP9"/>
<accession>A0A084BAP9</accession>
<reference evidence="1 2" key="1">
    <citation type="journal article" date="2014" name="BMC Genomics">
        <title>Comparative genome sequencing reveals chemotype-specific gene clusters in the toxigenic black mold Stachybotrys.</title>
        <authorList>
            <person name="Semeiks J."/>
            <person name="Borek D."/>
            <person name="Otwinowski Z."/>
            <person name="Grishin N.V."/>
        </authorList>
    </citation>
    <scope>NUCLEOTIDE SEQUENCE [LARGE SCALE GENOMIC DNA]</scope>
    <source>
        <strain evidence="2">CBS 109288 / IBT 7711</strain>
    </source>
</reference>
<dbReference type="Proteomes" id="UP000028045">
    <property type="component" value="Unassembled WGS sequence"/>
</dbReference>
<sequence>MRQNRGGLMGSLWVIVPAPQPSQLLQYDVVLLWNVTEGIKVVWTWAEGIGPHRWTGSIESLTRTFFAVGNINSYAPVVSTVNHNFNMYWFNEPPFNTSSVAELLLDLLAFSVEFWQDNSNEPYPVFFRHNDEPEGAGTALPRSFMFAWHNTSSISAKKLRTLLAHELMHNWPLMHRGTFADQSMYNEGMAEYYALRLLWRSGVLTAVQYLAEMNERSSSYYRNPVVHLSDEDAMDIAWENHHAQRIPYGRGLIHFANIDAQRRQRSNGTESLDELALSFLDDCRQGKSCGPRGWFEVLRNGLDNAAVEDYLQVSSGHPLMRPADGSLGPCFRVAQTNHNPVVWQWVAERGVDIMAPECQV</sequence>
<dbReference type="EMBL" id="KL647503">
    <property type="protein sequence ID" value="KEY74628.1"/>
    <property type="molecule type" value="Genomic_DNA"/>
</dbReference>
<dbReference type="HOGENOM" id="CLU_024392_0_0_1"/>
<name>A0A084BAP9_STACB</name>
<dbReference type="OrthoDB" id="626167at2759"/>
<keyword evidence="2" id="KW-1185">Reference proteome</keyword>
<proteinExistence type="predicted"/>
<evidence type="ECO:0008006" key="3">
    <source>
        <dbReference type="Google" id="ProtNLM"/>
    </source>
</evidence>
<evidence type="ECO:0000313" key="2">
    <source>
        <dbReference type="Proteomes" id="UP000028045"/>
    </source>
</evidence>
<gene>
    <name evidence="1" type="ORF">S7711_10920</name>
</gene>
<dbReference type="Gene3D" id="1.10.390.10">
    <property type="entry name" value="Neutral Protease Domain 2"/>
    <property type="match status" value="1"/>
</dbReference>
<protein>
    <recommendedName>
        <fullName evidence="3">Peptidase M61 catalytic domain-containing protein</fullName>
    </recommendedName>
</protein>
<organism evidence="1 2">
    <name type="scientific">Stachybotrys chartarum (strain CBS 109288 / IBT 7711)</name>
    <name type="common">Toxic black mold</name>
    <name type="synonym">Stilbospora chartarum</name>
    <dbReference type="NCBI Taxonomy" id="1280523"/>
    <lineage>
        <taxon>Eukaryota</taxon>
        <taxon>Fungi</taxon>
        <taxon>Dikarya</taxon>
        <taxon>Ascomycota</taxon>
        <taxon>Pezizomycotina</taxon>
        <taxon>Sordariomycetes</taxon>
        <taxon>Hypocreomycetidae</taxon>
        <taxon>Hypocreales</taxon>
        <taxon>Stachybotryaceae</taxon>
        <taxon>Stachybotrys</taxon>
    </lineage>
</organism>
<dbReference type="InterPro" id="IPR027268">
    <property type="entry name" value="Peptidase_M4/M1_CTD_sf"/>
</dbReference>